<dbReference type="SUPFAM" id="SSF103247">
    <property type="entry name" value="TT1751-like"/>
    <property type="match status" value="1"/>
</dbReference>
<dbReference type="OrthoDB" id="9799367at2"/>
<sequence length="121" mass="13199">MHTVAQTLQHLERAILQRHLHIVAVVDHSGSAHEAGLKLRPTKLVIFGNPALGTKLMQMNQQAGLGLPLKMLVWEDAEHRVWLGYTDPAVFAQRYDISPSAQPILLMTKALHAIAAQAAGG</sequence>
<dbReference type="RefSeq" id="WP_094162031.1">
    <property type="nucleotide sequence ID" value="NZ_LT592171.1"/>
</dbReference>
<dbReference type="EMBL" id="FLMQ01000058">
    <property type="protein sequence ID" value="SBP90114.1"/>
    <property type="molecule type" value="Genomic_DNA"/>
</dbReference>
<dbReference type="InterPro" id="IPR035923">
    <property type="entry name" value="TT1751-like_sf"/>
</dbReference>
<feature type="domain" description="DUF302" evidence="1">
    <location>
        <begin position="26"/>
        <end position="88"/>
    </location>
</feature>
<dbReference type="Pfam" id="PF03625">
    <property type="entry name" value="DUF302"/>
    <property type="match status" value="1"/>
</dbReference>
<gene>
    <name evidence="2" type="ORF">THIARS_90264</name>
</gene>
<organism evidence="2 3">
    <name type="scientific">Thiomonas delicata</name>
    <name type="common">Thiomonas cuprina</name>
    <dbReference type="NCBI Taxonomy" id="364030"/>
    <lineage>
        <taxon>Bacteria</taxon>
        <taxon>Pseudomonadati</taxon>
        <taxon>Pseudomonadota</taxon>
        <taxon>Betaproteobacteria</taxon>
        <taxon>Burkholderiales</taxon>
        <taxon>Thiomonas</taxon>
    </lineage>
</organism>
<dbReference type="PANTHER" id="PTHR38342:SF2">
    <property type="entry name" value="INNER MEMBRANE OR EXPORTED"/>
    <property type="match status" value="1"/>
</dbReference>
<evidence type="ECO:0000313" key="2">
    <source>
        <dbReference type="EMBL" id="SBP90114.1"/>
    </source>
</evidence>
<reference evidence="2 3" key="1">
    <citation type="submission" date="2016-06" db="EMBL/GenBank/DDBJ databases">
        <authorList>
            <person name="Kjaerup R.B."/>
            <person name="Dalgaard T.S."/>
            <person name="Juul-Madsen H.R."/>
        </authorList>
    </citation>
    <scope>NUCLEOTIDE SEQUENCE [LARGE SCALE GENOMIC DNA]</scope>
    <source>
        <strain evidence="2 3">DSM 16361</strain>
    </source>
</reference>
<keyword evidence="3" id="KW-1185">Reference proteome</keyword>
<proteinExistence type="predicted"/>
<dbReference type="AlphaFoldDB" id="A0A238DAG3"/>
<dbReference type="CDD" id="cd14797">
    <property type="entry name" value="DUF302"/>
    <property type="match status" value="1"/>
</dbReference>
<evidence type="ECO:0000313" key="3">
    <source>
        <dbReference type="Proteomes" id="UP000214566"/>
    </source>
</evidence>
<evidence type="ECO:0000259" key="1">
    <source>
        <dbReference type="Pfam" id="PF03625"/>
    </source>
</evidence>
<accession>A0A238DAG3</accession>
<dbReference type="PANTHER" id="PTHR38342">
    <property type="entry name" value="SLR5037 PROTEIN"/>
    <property type="match status" value="1"/>
</dbReference>
<dbReference type="Gene3D" id="3.30.310.70">
    <property type="entry name" value="TT1751-like domain"/>
    <property type="match status" value="1"/>
</dbReference>
<name>A0A238DAG3_THIDL</name>
<dbReference type="InterPro" id="IPR005180">
    <property type="entry name" value="DUF302"/>
</dbReference>
<protein>
    <submittedName>
        <fullName evidence="2">Protein CrcB homolog 2</fullName>
    </submittedName>
</protein>
<dbReference type="Proteomes" id="UP000214566">
    <property type="component" value="Unassembled WGS sequence"/>
</dbReference>